<proteinExistence type="predicted"/>
<evidence type="ECO:0000313" key="1">
    <source>
        <dbReference type="EMBL" id="MFB6491511.1"/>
    </source>
</evidence>
<comment type="caution">
    <text evidence="1">The sequence shown here is derived from an EMBL/GenBank/DDBJ whole genome shotgun (WGS) entry which is preliminary data.</text>
</comment>
<protein>
    <submittedName>
        <fullName evidence="1">Carbohydrate ABC transporter permease</fullName>
    </submittedName>
</protein>
<sequence length="209" mass="23099">MIRSLEWVIVLLGIGLPLAILISVSIYAFESARVRNALTTLFLIPFAIPPIASAILWRWMLDVFRGLDALIGINYPWLSATTTYWSPSFWSVALISLWIYTGFAVLYFLASFYNIEPSQIESAKIDGASYLRIVTSILLPQSGPAIVVVSTFLIAYAFGIFDVVLVLSGTYLANTNVFSYGIYIYNTFLSGFIPRASAAAVILAILLFL</sequence>
<gene>
    <name evidence="1" type="ORF">TU35_009845</name>
</gene>
<organism evidence="1 2">
    <name type="scientific">Thermoproteus sp. AZ2</name>
    <dbReference type="NCBI Taxonomy" id="1609232"/>
    <lineage>
        <taxon>Archaea</taxon>
        <taxon>Thermoproteota</taxon>
        <taxon>Thermoprotei</taxon>
        <taxon>Thermoproteales</taxon>
        <taxon>Thermoproteaceae</taxon>
        <taxon>Thermoproteus</taxon>
    </lineage>
</organism>
<evidence type="ECO:0000313" key="2">
    <source>
        <dbReference type="Proteomes" id="UP000033636"/>
    </source>
</evidence>
<accession>A0ACC6V3F9</accession>
<reference evidence="1" key="1">
    <citation type="submission" date="2024-07" db="EMBL/GenBank/DDBJ databases">
        <title>Metagenome and Metagenome-Assembled Genomes of Archaea from a hot spring from the geothermal field of Los Azufres, Mexico.</title>
        <authorList>
            <person name="Marin-Paredes R."/>
            <person name="Martinez-Romero E."/>
            <person name="Servin-Garciduenas L.E."/>
        </authorList>
    </citation>
    <scope>NUCLEOTIDE SEQUENCE</scope>
</reference>
<name>A0ACC6V3F9_9CREN</name>
<dbReference type="Proteomes" id="UP000033636">
    <property type="component" value="Unassembled WGS sequence"/>
</dbReference>
<dbReference type="EMBL" id="JZWT02000041">
    <property type="protein sequence ID" value="MFB6491511.1"/>
    <property type="molecule type" value="Genomic_DNA"/>
</dbReference>